<name>A0A917MGF9_9HYPH</name>
<evidence type="ECO:0000313" key="3">
    <source>
        <dbReference type="Proteomes" id="UP000603912"/>
    </source>
</evidence>
<accession>A0A917MGF9</accession>
<evidence type="ECO:0000259" key="1">
    <source>
        <dbReference type="Pfam" id="PF00534"/>
    </source>
</evidence>
<dbReference type="Proteomes" id="UP000603912">
    <property type="component" value="Unassembled WGS sequence"/>
</dbReference>
<dbReference type="GO" id="GO:0016757">
    <property type="term" value="F:glycosyltransferase activity"/>
    <property type="evidence" value="ECO:0007669"/>
    <property type="project" value="InterPro"/>
</dbReference>
<proteinExistence type="predicted"/>
<sequence>MSGPADDPPLRILFVFAWIVVGGEETEVRHLARGLDPRHFRLDVVACFRRQGMPDQSVAQLRALGVDVDETPYSLSFDDTVAYLARKMADYDVVVACQAVQDVYPALRLMERPPPLIEHGGLVSEALAGPKDLTARYVGVCATIRDAAAQRMPGRERHALEIPSMVDLNEVPADAREAARTEMGAGQDDILIGWVGRLDRKKRVEDFVRAAAIVAGREARTRFVVIGGPDAFMPEYAAELKAEAASLGLQERLHFLGDRPDVPRLLTGLDIFVWLARGEGMPHVIAEAGVAGLPVVATPDNGVLEQIEPGVSGLFVPHEDPEAAAWAIRRLIEDPALGRDLGRALRRKVETAYSTAALIPRWEALLREVAAERL</sequence>
<protein>
    <recommendedName>
        <fullName evidence="1">Glycosyl transferase family 1 domain-containing protein</fullName>
    </recommendedName>
</protein>
<keyword evidence="3" id="KW-1185">Reference proteome</keyword>
<dbReference type="AlphaFoldDB" id="A0A917MGF9"/>
<feature type="domain" description="Glycosyl transferase family 1" evidence="1">
    <location>
        <begin position="177"/>
        <end position="346"/>
    </location>
</feature>
<dbReference type="PANTHER" id="PTHR12526:SF636">
    <property type="entry name" value="BLL3647 PROTEIN"/>
    <property type="match status" value="1"/>
</dbReference>
<dbReference type="PANTHER" id="PTHR12526">
    <property type="entry name" value="GLYCOSYLTRANSFERASE"/>
    <property type="match status" value="1"/>
</dbReference>
<comment type="caution">
    <text evidence="2">The sequence shown here is derived from an EMBL/GenBank/DDBJ whole genome shotgun (WGS) entry which is preliminary data.</text>
</comment>
<reference evidence="2" key="1">
    <citation type="journal article" date="2014" name="Int. J. Syst. Evol. Microbiol.">
        <title>Complete genome sequence of Corynebacterium casei LMG S-19264T (=DSM 44701T), isolated from a smear-ripened cheese.</title>
        <authorList>
            <consortium name="US DOE Joint Genome Institute (JGI-PGF)"/>
            <person name="Walter F."/>
            <person name="Albersmeier A."/>
            <person name="Kalinowski J."/>
            <person name="Ruckert C."/>
        </authorList>
    </citation>
    <scope>NUCLEOTIDE SEQUENCE</scope>
    <source>
        <strain evidence="2">CGMCC 1.12214</strain>
    </source>
</reference>
<dbReference type="EMBL" id="BMES01000001">
    <property type="protein sequence ID" value="GGH10909.1"/>
    <property type="molecule type" value="Genomic_DNA"/>
</dbReference>
<dbReference type="CDD" id="cd03801">
    <property type="entry name" value="GT4_PimA-like"/>
    <property type="match status" value="1"/>
</dbReference>
<evidence type="ECO:0000313" key="2">
    <source>
        <dbReference type="EMBL" id="GGH10909.1"/>
    </source>
</evidence>
<dbReference type="InterPro" id="IPR001296">
    <property type="entry name" value="Glyco_trans_1"/>
</dbReference>
<dbReference type="SUPFAM" id="SSF53756">
    <property type="entry name" value="UDP-Glycosyltransferase/glycogen phosphorylase"/>
    <property type="match status" value="1"/>
</dbReference>
<organism evidence="2 3">
    <name type="scientific">Alsobacter metallidurans</name>
    <dbReference type="NCBI Taxonomy" id="340221"/>
    <lineage>
        <taxon>Bacteria</taxon>
        <taxon>Pseudomonadati</taxon>
        <taxon>Pseudomonadota</taxon>
        <taxon>Alphaproteobacteria</taxon>
        <taxon>Hyphomicrobiales</taxon>
        <taxon>Alsobacteraceae</taxon>
        <taxon>Alsobacter</taxon>
    </lineage>
</organism>
<gene>
    <name evidence="2" type="ORF">GCM10007036_07700</name>
</gene>
<reference evidence="2" key="2">
    <citation type="submission" date="2020-09" db="EMBL/GenBank/DDBJ databases">
        <authorList>
            <person name="Sun Q."/>
            <person name="Zhou Y."/>
        </authorList>
    </citation>
    <scope>NUCLEOTIDE SEQUENCE</scope>
    <source>
        <strain evidence="2">CGMCC 1.12214</strain>
    </source>
</reference>
<dbReference type="Gene3D" id="3.40.50.2000">
    <property type="entry name" value="Glycogen Phosphorylase B"/>
    <property type="match status" value="2"/>
</dbReference>
<dbReference type="Pfam" id="PF00534">
    <property type="entry name" value="Glycos_transf_1"/>
    <property type="match status" value="1"/>
</dbReference>